<dbReference type="InterPro" id="IPR032675">
    <property type="entry name" value="LRR_dom_sf"/>
</dbReference>
<dbReference type="Proteomes" id="UP000193067">
    <property type="component" value="Unassembled WGS sequence"/>
</dbReference>
<name>A0A1Y2IRH2_TRAC3</name>
<dbReference type="SUPFAM" id="SSF52047">
    <property type="entry name" value="RNI-like"/>
    <property type="match status" value="1"/>
</dbReference>
<proteinExistence type="predicted"/>
<dbReference type="AlphaFoldDB" id="A0A1Y2IRH2"/>
<evidence type="ECO:0000313" key="1">
    <source>
        <dbReference type="EMBL" id="OSD03740.1"/>
    </source>
</evidence>
<gene>
    <name evidence="1" type="ORF">PYCCODRAFT_1388035</name>
</gene>
<dbReference type="PANTHER" id="PTHR38926">
    <property type="entry name" value="F-BOX DOMAIN CONTAINING PROTEIN, EXPRESSED"/>
    <property type="match status" value="1"/>
</dbReference>
<accession>A0A1Y2IRH2</accession>
<evidence type="ECO:0000313" key="2">
    <source>
        <dbReference type="Proteomes" id="UP000193067"/>
    </source>
</evidence>
<keyword evidence="2" id="KW-1185">Reference proteome</keyword>
<evidence type="ECO:0008006" key="3">
    <source>
        <dbReference type="Google" id="ProtNLM"/>
    </source>
</evidence>
<sequence length="551" mass="61725">MNGSSATPVALYHYDILVYIFDIFESRWRGAGRRTLASCALVCHAWSGPASQVLWRTLDSLHPLWALLAGLNFPPSAKGLTEFWEVVDPEEFVKQIATNEPERWQRFLHRAAHVREIGVASCREAELVLIRAILQYNGGKTFLPTLHTLSWRHNFPSDTTLLSLVSPYLKGLELSTTRSRQFSPFGYASTPAPDNDYTESEALFAGLPTAAPHISRLVLSSRHLPGSVLLPHITGFSRMRELLLFGSLCSLAPSDMQRISEAMPELEVLSAPIRDYDSPEHVTMTASLQDLRVNGPARDLAGLLGHGLDAPSLHTLMITVDGNTYTGSHQHCIAALSNARFASSLRKLRLVTQTYDDETQAHLPIPFHPTIIQPLAALRHLEALDLRILNTLFRVSEDDLLAVAQTWPRLRSLGLAYVPVCSVPPLRALRHFAEHCPDLRELTLTKLDLSDVAHLKEHTPATLASRPPHPLQHLDLRVTWGVTPAVDENAARDIARFLDTLFPRIELQDQDKREEPGVGSFMSIKTFFVSWERIVNEIRGLRNERMMRSYG</sequence>
<protein>
    <recommendedName>
        <fullName evidence="3">F-box domain-containing protein</fullName>
    </recommendedName>
</protein>
<dbReference type="EMBL" id="KZ084099">
    <property type="protein sequence ID" value="OSD03740.1"/>
    <property type="molecule type" value="Genomic_DNA"/>
</dbReference>
<dbReference type="PANTHER" id="PTHR38926:SF5">
    <property type="entry name" value="F-BOX AND LEUCINE-RICH REPEAT PROTEIN 6"/>
    <property type="match status" value="1"/>
</dbReference>
<dbReference type="Gene3D" id="3.80.10.10">
    <property type="entry name" value="Ribonuclease Inhibitor"/>
    <property type="match status" value="1"/>
</dbReference>
<organism evidence="1 2">
    <name type="scientific">Trametes coccinea (strain BRFM310)</name>
    <name type="common">Pycnoporus coccineus</name>
    <dbReference type="NCBI Taxonomy" id="1353009"/>
    <lineage>
        <taxon>Eukaryota</taxon>
        <taxon>Fungi</taxon>
        <taxon>Dikarya</taxon>
        <taxon>Basidiomycota</taxon>
        <taxon>Agaricomycotina</taxon>
        <taxon>Agaricomycetes</taxon>
        <taxon>Polyporales</taxon>
        <taxon>Polyporaceae</taxon>
        <taxon>Trametes</taxon>
    </lineage>
</organism>
<dbReference type="OrthoDB" id="3543113at2759"/>
<dbReference type="STRING" id="1353009.A0A1Y2IRH2"/>
<reference evidence="1 2" key="1">
    <citation type="journal article" date="2015" name="Biotechnol. Biofuels">
        <title>Enhanced degradation of softwood versus hardwood by the white-rot fungus Pycnoporus coccineus.</title>
        <authorList>
            <person name="Couturier M."/>
            <person name="Navarro D."/>
            <person name="Chevret D."/>
            <person name="Henrissat B."/>
            <person name="Piumi F."/>
            <person name="Ruiz-Duenas F.J."/>
            <person name="Martinez A.T."/>
            <person name="Grigoriev I.V."/>
            <person name="Riley R."/>
            <person name="Lipzen A."/>
            <person name="Berrin J.G."/>
            <person name="Master E.R."/>
            <person name="Rosso M.N."/>
        </authorList>
    </citation>
    <scope>NUCLEOTIDE SEQUENCE [LARGE SCALE GENOMIC DNA]</scope>
    <source>
        <strain evidence="1 2">BRFM310</strain>
    </source>
</reference>